<gene>
    <name evidence="2" type="ORF">MOO46_03995</name>
</gene>
<organism evidence="2 3">
    <name type="scientific">Apilactobacillus apisilvae</name>
    <dbReference type="NCBI Taxonomy" id="2923364"/>
    <lineage>
        <taxon>Bacteria</taxon>
        <taxon>Bacillati</taxon>
        <taxon>Bacillota</taxon>
        <taxon>Bacilli</taxon>
        <taxon>Lactobacillales</taxon>
        <taxon>Lactobacillaceae</taxon>
        <taxon>Apilactobacillus</taxon>
    </lineage>
</organism>
<keyword evidence="1" id="KW-0472">Membrane</keyword>
<proteinExistence type="predicted"/>
<dbReference type="EMBL" id="CP093362">
    <property type="protein sequence ID" value="UQS84425.1"/>
    <property type="molecule type" value="Genomic_DNA"/>
</dbReference>
<dbReference type="RefSeq" id="WP_249510411.1">
    <property type="nucleotide sequence ID" value="NZ_CP093362.1"/>
</dbReference>
<evidence type="ECO:0000313" key="2">
    <source>
        <dbReference type="EMBL" id="UQS84425.1"/>
    </source>
</evidence>
<keyword evidence="1" id="KW-1133">Transmembrane helix</keyword>
<name>A0ABY4PF78_9LACO</name>
<keyword evidence="3" id="KW-1185">Reference proteome</keyword>
<dbReference type="Proteomes" id="UP000831859">
    <property type="component" value="Chromosome"/>
</dbReference>
<protein>
    <recommendedName>
        <fullName evidence="4">Amino acid permease/ SLC12A domain-containing protein</fullName>
    </recommendedName>
</protein>
<feature type="transmembrane region" description="Helical" evidence="1">
    <location>
        <begin position="12"/>
        <end position="34"/>
    </location>
</feature>
<evidence type="ECO:0000256" key="1">
    <source>
        <dbReference type="SAM" id="Phobius"/>
    </source>
</evidence>
<accession>A0ABY4PF78</accession>
<evidence type="ECO:0008006" key="4">
    <source>
        <dbReference type="Google" id="ProtNLM"/>
    </source>
</evidence>
<sequence length="50" mass="5448">MVKKTFSKELQSKHLITMSLGGVIGTGIFMSTGYSMDQLGQSLPILLVLF</sequence>
<keyword evidence="1" id="KW-0812">Transmembrane</keyword>
<evidence type="ECO:0000313" key="3">
    <source>
        <dbReference type="Proteomes" id="UP000831859"/>
    </source>
</evidence>
<reference evidence="2 3" key="1">
    <citation type="journal article" date="2022" name="Int. J. Syst. Evol. Microbiol.">
        <title>Apilactobacillus apisilvae sp. nov., Nicolia spurrieriana gen. nov. sp. nov., Bombilactobacillus folatiphilus sp. nov. and Bombilactobacillus thymidiniphilus sp. nov., four new lactic acid bacterial isolates from stingless bees Tetragonula carbonaria and Austroplebeia australis.</title>
        <authorList>
            <person name="Oliphant S.A."/>
            <person name="Watson-Haigh N.S."/>
            <person name="Sumby K.M."/>
            <person name="Gardner J."/>
            <person name="Groom S."/>
            <person name="Jiranek V."/>
        </authorList>
    </citation>
    <scope>NUCLEOTIDE SEQUENCE [LARGE SCALE GENOMIC DNA]</scope>
    <source>
        <strain evidence="2 3">SG5_A10</strain>
    </source>
</reference>